<dbReference type="EMBL" id="VZDO01000008">
    <property type="protein sequence ID" value="KAB0679772.1"/>
    <property type="molecule type" value="Genomic_DNA"/>
</dbReference>
<evidence type="ECO:0000313" key="4">
    <source>
        <dbReference type="Proteomes" id="UP000432089"/>
    </source>
</evidence>
<evidence type="ECO:0000256" key="1">
    <source>
        <dbReference type="SAM" id="MobiDB-lite"/>
    </source>
</evidence>
<proteinExistence type="predicted"/>
<sequence length="294" mass="32781">MIPPARCVAGPASGRYGSEKRGSGMPGTMPRAIFINLDRAAERRRFMEEQGARLGIAMTRFAAVRAEDIPVEQARALNHRWERPLTGAELGCYLSHLAIWREAAAGDGPVLVLEDDVMLSKRLPSVLPRLVALPEVEFLNFESYERKRFVAHPPRPISDGLAVVRVYRDKSGSGAYLLWPAGARRLIERADARGAAPVDAFLHGARALVSWQTEPAQAMQLHLLEARGVMVPIPATSSIQEPRSRLPLRAGNFRFHARRLATQLRLGGEHLMRLFGRRYRIVDIVEGDFDHSRS</sequence>
<gene>
    <name evidence="3" type="ORF">F6X38_11110</name>
</gene>
<comment type="caution">
    <text evidence="3">The sequence shown here is derived from an EMBL/GenBank/DDBJ whole genome shotgun (WGS) entry which is preliminary data.</text>
</comment>
<dbReference type="InterPro" id="IPR002654">
    <property type="entry name" value="Glyco_trans_25"/>
</dbReference>
<dbReference type="AlphaFoldDB" id="A0A7V7PPD0"/>
<organism evidence="3 4">
    <name type="scientific">Plantimonas leprariae</name>
    <dbReference type="NCBI Taxonomy" id="2615207"/>
    <lineage>
        <taxon>Bacteria</taxon>
        <taxon>Pseudomonadati</taxon>
        <taxon>Pseudomonadota</taxon>
        <taxon>Alphaproteobacteria</taxon>
        <taxon>Hyphomicrobiales</taxon>
        <taxon>Aurantimonadaceae</taxon>
        <taxon>Plantimonas</taxon>
    </lineage>
</organism>
<dbReference type="Proteomes" id="UP000432089">
    <property type="component" value="Unassembled WGS sequence"/>
</dbReference>
<evidence type="ECO:0000259" key="2">
    <source>
        <dbReference type="Pfam" id="PF01755"/>
    </source>
</evidence>
<feature type="domain" description="Glycosyl transferase family 25" evidence="2">
    <location>
        <begin position="32"/>
        <end position="200"/>
    </location>
</feature>
<reference evidence="3 4" key="1">
    <citation type="submission" date="2019-09" db="EMBL/GenBank/DDBJ databases">
        <title>YIM 132180 draft genome.</title>
        <authorList>
            <person name="Zhang K."/>
        </authorList>
    </citation>
    <scope>NUCLEOTIDE SEQUENCE [LARGE SCALE GENOMIC DNA]</scope>
    <source>
        <strain evidence="3 4">YIM 132180</strain>
    </source>
</reference>
<name>A0A7V7PPD0_9HYPH</name>
<accession>A0A7V7PPD0</accession>
<dbReference type="Pfam" id="PF01755">
    <property type="entry name" value="Glyco_transf_25"/>
    <property type="match status" value="1"/>
</dbReference>
<dbReference type="GO" id="GO:0016740">
    <property type="term" value="F:transferase activity"/>
    <property type="evidence" value="ECO:0007669"/>
    <property type="project" value="UniProtKB-KW"/>
</dbReference>
<keyword evidence="3" id="KW-0808">Transferase</keyword>
<keyword evidence="4" id="KW-1185">Reference proteome</keyword>
<dbReference type="CDD" id="cd06532">
    <property type="entry name" value="Glyco_transf_25"/>
    <property type="match status" value="1"/>
</dbReference>
<evidence type="ECO:0000313" key="3">
    <source>
        <dbReference type="EMBL" id="KAB0679772.1"/>
    </source>
</evidence>
<protein>
    <submittedName>
        <fullName evidence="3">Glycosyltransferase family 25 protein</fullName>
    </submittedName>
</protein>
<feature type="region of interest" description="Disordered" evidence="1">
    <location>
        <begin position="1"/>
        <end position="25"/>
    </location>
</feature>